<evidence type="ECO:0000313" key="1">
    <source>
        <dbReference type="EMBL" id="KIJ29219.1"/>
    </source>
</evidence>
<dbReference type="HOGENOM" id="CLU_1636482_0_0_1"/>
<keyword evidence="2" id="KW-1185">Reference proteome</keyword>
<accession>A0A0C9U4L5</accession>
<organism evidence="1 2">
    <name type="scientific">Sphaerobolus stellatus (strain SS14)</name>
    <dbReference type="NCBI Taxonomy" id="990650"/>
    <lineage>
        <taxon>Eukaryota</taxon>
        <taxon>Fungi</taxon>
        <taxon>Dikarya</taxon>
        <taxon>Basidiomycota</taxon>
        <taxon>Agaricomycotina</taxon>
        <taxon>Agaricomycetes</taxon>
        <taxon>Phallomycetidae</taxon>
        <taxon>Geastrales</taxon>
        <taxon>Sphaerobolaceae</taxon>
        <taxon>Sphaerobolus</taxon>
    </lineage>
</organism>
<name>A0A0C9U4L5_SPHS4</name>
<dbReference type="EMBL" id="KN837287">
    <property type="protein sequence ID" value="KIJ29219.1"/>
    <property type="molecule type" value="Genomic_DNA"/>
</dbReference>
<sequence>MLKRNLFTRISQLLYAKDERTSFISKQKYQEGQIVIFADQGDELQIGKIRGVGRDYARSCVQYAYLISTHDETVRIDQNDIQEVLIRPSSIAIGLRVGLWPWAREIRIKTRFSKTTERDGVKAVDTTYENGIEHSRNPCVAISELGSTDICRHVRGRTVEFD</sequence>
<dbReference type="AlphaFoldDB" id="A0A0C9U4L5"/>
<reference evidence="1 2" key="1">
    <citation type="submission" date="2014-06" db="EMBL/GenBank/DDBJ databases">
        <title>Evolutionary Origins and Diversification of the Mycorrhizal Mutualists.</title>
        <authorList>
            <consortium name="DOE Joint Genome Institute"/>
            <consortium name="Mycorrhizal Genomics Consortium"/>
            <person name="Kohler A."/>
            <person name="Kuo A."/>
            <person name="Nagy L.G."/>
            <person name="Floudas D."/>
            <person name="Copeland A."/>
            <person name="Barry K.W."/>
            <person name="Cichocki N."/>
            <person name="Veneault-Fourrey C."/>
            <person name="LaButti K."/>
            <person name="Lindquist E.A."/>
            <person name="Lipzen A."/>
            <person name="Lundell T."/>
            <person name="Morin E."/>
            <person name="Murat C."/>
            <person name="Riley R."/>
            <person name="Ohm R."/>
            <person name="Sun H."/>
            <person name="Tunlid A."/>
            <person name="Henrissat B."/>
            <person name="Grigoriev I.V."/>
            <person name="Hibbett D.S."/>
            <person name="Martin F."/>
        </authorList>
    </citation>
    <scope>NUCLEOTIDE SEQUENCE [LARGE SCALE GENOMIC DNA]</scope>
    <source>
        <strain evidence="1 2">SS14</strain>
    </source>
</reference>
<protein>
    <submittedName>
        <fullName evidence="1">Uncharacterized protein</fullName>
    </submittedName>
</protein>
<dbReference type="Proteomes" id="UP000054279">
    <property type="component" value="Unassembled WGS sequence"/>
</dbReference>
<gene>
    <name evidence="1" type="ORF">M422DRAFT_784352</name>
</gene>
<evidence type="ECO:0000313" key="2">
    <source>
        <dbReference type="Proteomes" id="UP000054279"/>
    </source>
</evidence>
<proteinExistence type="predicted"/>